<proteinExistence type="predicted"/>
<protein>
    <submittedName>
        <fullName evidence="1">YdcF family N-terminal domain protein</fullName>
    </submittedName>
</protein>
<name>A0ABU5NBS5_9RICK</name>
<gene>
    <name evidence="1" type="ORF">Megvenef_00600</name>
</gene>
<sequence>MKIISLLISLIMTLWCLGFFYFTKTTSDISNYKRNMTDSIVIFGENEQRLYAGTQLLKMGYAPLVFVTSNKPKSEFAGFFKKYNLAPEQFIFDSELATNTTNYSSDTAEFLRKYRLHSMRLVVSPSKL</sequence>
<dbReference type="Proteomes" id="UP001291687">
    <property type="component" value="Unassembled WGS sequence"/>
</dbReference>
<keyword evidence="2" id="KW-1185">Reference proteome</keyword>
<evidence type="ECO:0000313" key="2">
    <source>
        <dbReference type="Proteomes" id="UP001291687"/>
    </source>
</evidence>
<organism evidence="1 2">
    <name type="scientific">Candidatus Megaera venefica</name>
    <dbReference type="NCBI Taxonomy" id="2055910"/>
    <lineage>
        <taxon>Bacteria</taxon>
        <taxon>Pseudomonadati</taxon>
        <taxon>Pseudomonadota</taxon>
        <taxon>Alphaproteobacteria</taxon>
        <taxon>Rickettsiales</taxon>
        <taxon>Rickettsiaceae</taxon>
        <taxon>Candidatus Megaera</taxon>
    </lineage>
</organism>
<dbReference type="EMBL" id="JARJFB010000032">
    <property type="protein sequence ID" value="MEA0970633.1"/>
    <property type="molecule type" value="Genomic_DNA"/>
</dbReference>
<comment type="caution">
    <text evidence="1">The sequence shown here is derived from an EMBL/GenBank/DDBJ whole genome shotgun (WGS) entry which is preliminary data.</text>
</comment>
<reference evidence="1 2" key="1">
    <citation type="submission" date="2023-03" db="EMBL/GenBank/DDBJ databases">
        <title>Host association and intracellularity evolved multiple times independently in the Rickettsiales.</title>
        <authorList>
            <person name="Castelli M."/>
            <person name="Nardi T."/>
            <person name="Gammuto L."/>
            <person name="Bellinzona G."/>
            <person name="Sabaneyeva E."/>
            <person name="Potekhin A."/>
            <person name="Serra V."/>
            <person name="Petroni G."/>
            <person name="Sassera D."/>
        </authorList>
    </citation>
    <scope>NUCLEOTIDE SEQUENCE [LARGE SCALE GENOMIC DNA]</scope>
    <source>
        <strain evidence="1 2">Sr 2-6</strain>
    </source>
</reference>
<accession>A0ABU5NBS5</accession>
<evidence type="ECO:0000313" key="1">
    <source>
        <dbReference type="EMBL" id="MEA0970633.1"/>
    </source>
</evidence>